<dbReference type="EMBL" id="BLLF01000644">
    <property type="protein sequence ID" value="GFH13721.1"/>
    <property type="molecule type" value="Genomic_DNA"/>
</dbReference>
<comment type="caution">
    <text evidence="2">The sequence shown here is derived from an EMBL/GenBank/DDBJ whole genome shotgun (WGS) entry which is preliminary data.</text>
</comment>
<dbReference type="Proteomes" id="UP000485058">
    <property type="component" value="Unassembled WGS sequence"/>
</dbReference>
<keyword evidence="1" id="KW-0732">Signal</keyword>
<evidence type="ECO:0000256" key="1">
    <source>
        <dbReference type="SAM" id="SignalP"/>
    </source>
</evidence>
<feature type="signal peptide" evidence="1">
    <location>
        <begin position="1"/>
        <end position="16"/>
    </location>
</feature>
<feature type="chain" id="PRO_5025405834" evidence="1">
    <location>
        <begin position="17"/>
        <end position="38"/>
    </location>
</feature>
<accession>A0A699YVY1</accession>
<proteinExistence type="predicted"/>
<evidence type="ECO:0000313" key="2">
    <source>
        <dbReference type="EMBL" id="GFH13721.1"/>
    </source>
</evidence>
<organism evidence="2 3">
    <name type="scientific">Haematococcus lacustris</name>
    <name type="common">Green alga</name>
    <name type="synonym">Haematococcus pluvialis</name>
    <dbReference type="NCBI Taxonomy" id="44745"/>
    <lineage>
        <taxon>Eukaryota</taxon>
        <taxon>Viridiplantae</taxon>
        <taxon>Chlorophyta</taxon>
        <taxon>core chlorophytes</taxon>
        <taxon>Chlorophyceae</taxon>
        <taxon>CS clade</taxon>
        <taxon>Chlamydomonadales</taxon>
        <taxon>Haematococcaceae</taxon>
        <taxon>Haematococcus</taxon>
    </lineage>
</organism>
<dbReference type="AlphaFoldDB" id="A0A699YVY1"/>
<gene>
    <name evidence="2" type="ORF">HaLaN_09658</name>
</gene>
<keyword evidence="3" id="KW-1185">Reference proteome</keyword>
<protein>
    <submittedName>
        <fullName evidence="2">Uncharacterized protein</fullName>
    </submittedName>
</protein>
<name>A0A699YVY1_HAELA</name>
<reference evidence="2 3" key="1">
    <citation type="submission" date="2020-02" db="EMBL/GenBank/DDBJ databases">
        <title>Draft genome sequence of Haematococcus lacustris strain NIES-144.</title>
        <authorList>
            <person name="Morimoto D."/>
            <person name="Nakagawa S."/>
            <person name="Yoshida T."/>
            <person name="Sawayama S."/>
        </authorList>
    </citation>
    <scope>NUCLEOTIDE SEQUENCE [LARGE SCALE GENOMIC DNA]</scope>
    <source>
        <strain evidence="2 3">NIES-144</strain>
    </source>
</reference>
<sequence>MLLTLLPSLFLAAAGGFVVSDCGAVSDIADGHNTATVT</sequence>
<evidence type="ECO:0000313" key="3">
    <source>
        <dbReference type="Proteomes" id="UP000485058"/>
    </source>
</evidence>